<dbReference type="EMBL" id="CACSIK010000001">
    <property type="protein sequence ID" value="CAA0080563.1"/>
    <property type="molecule type" value="Genomic_DNA"/>
</dbReference>
<keyword evidence="2" id="KW-0472">Membrane</keyword>
<keyword evidence="2" id="KW-0812">Transmembrane</keyword>
<dbReference type="EMBL" id="CACSIM010000001">
    <property type="protein sequence ID" value="CAA0085675.1"/>
    <property type="molecule type" value="Genomic_DNA"/>
</dbReference>
<dbReference type="AlphaFoldDB" id="A0A5S9N709"/>
<feature type="transmembrane region" description="Helical" evidence="2">
    <location>
        <begin position="98"/>
        <end position="115"/>
    </location>
</feature>
<dbReference type="Proteomes" id="UP000435877">
    <property type="component" value="Unassembled WGS sequence"/>
</dbReference>
<proteinExistence type="predicted"/>
<gene>
    <name evidence="3" type="ORF">IHBHHGIJ_00217</name>
    <name evidence="4" type="ORF">KFEGEMFD_00932</name>
</gene>
<dbReference type="RefSeq" id="WP_159266929.1">
    <property type="nucleotide sequence ID" value="NZ_CACSIK010000001.1"/>
</dbReference>
<accession>A0A5S9N709</accession>
<dbReference type="OrthoDB" id="5417073at2"/>
<evidence type="ECO:0000313" key="4">
    <source>
        <dbReference type="EMBL" id="CAA0085675.1"/>
    </source>
</evidence>
<evidence type="ECO:0000313" key="3">
    <source>
        <dbReference type="EMBL" id="CAA0080563.1"/>
    </source>
</evidence>
<keyword evidence="2" id="KW-1133">Transmembrane helix</keyword>
<evidence type="ECO:0000256" key="1">
    <source>
        <dbReference type="SAM" id="MobiDB-lite"/>
    </source>
</evidence>
<name>A0A5S9N709_9GAMM</name>
<protein>
    <recommendedName>
        <fullName evidence="7">Tetratricopeptide repeat protein</fullName>
    </recommendedName>
</protein>
<evidence type="ECO:0000313" key="6">
    <source>
        <dbReference type="Proteomes" id="UP000439591"/>
    </source>
</evidence>
<evidence type="ECO:0000256" key="2">
    <source>
        <dbReference type="SAM" id="Phobius"/>
    </source>
</evidence>
<evidence type="ECO:0000313" key="5">
    <source>
        <dbReference type="Proteomes" id="UP000435877"/>
    </source>
</evidence>
<sequence length="429" mass="46505">MSEEQGALTTCRTCGGKVSSTAPTGPHCGESDPGQRPPASITPDSPPDEQSLDQGPPEVAPKQLGLKTKNLLDVITSICGVFLILPGLFIVFGGQGQSVTGAFLVAFGLFALPHVRDRILPKLGKNAYSWKGTGVSLIVLILGMAAAGITDSVISGQEAAAKAEEARLVKEKAEKLHQEKVAEWNKSGAAFIKQADAKLAAGDYSFANQLVRKYAGIGGEAISALAARAGKVEIDELSKSALQIPESAYGKKVAAYQRLVKLDPQNAKFQSALKKYQEAQRIAQQRAVEAERKKKIQALLAKAKSLPVEPYEPNLEVYKQLASLDPSNKTYSAKVKTYQAKIDRKKKVEGLFSTWDGSYPPLKKYVKEKMNDPSSFDHVETRFSDRGSHVFIIMKFRGKNAFGGTIINQVTAKVEFDGNNQTYTIVSWD</sequence>
<reference evidence="5 6" key="1">
    <citation type="submission" date="2019-11" db="EMBL/GenBank/DDBJ databases">
        <authorList>
            <person name="Holert J."/>
        </authorList>
    </citation>
    <scope>NUCLEOTIDE SEQUENCE [LARGE SCALE GENOMIC DNA]</scope>
    <source>
        <strain evidence="4">BC3_2A</strain>
        <strain evidence="3">SB11_1A</strain>
    </source>
</reference>
<feature type="region of interest" description="Disordered" evidence="1">
    <location>
        <begin position="1"/>
        <end position="60"/>
    </location>
</feature>
<evidence type="ECO:0008006" key="7">
    <source>
        <dbReference type="Google" id="ProtNLM"/>
    </source>
</evidence>
<organism evidence="4 6">
    <name type="scientific">Zhongshania aliphaticivorans</name>
    <dbReference type="NCBI Taxonomy" id="1470434"/>
    <lineage>
        <taxon>Bacteria</taxon>
        <taxon>Pseudomonadati</taxon>
        <taxon>Pseudomonadota</taxon>
        <taxon>Gammaproteobacteria</taxon>
        <taxon>Cellvibrionales</taxon>
        <taxon>Spongiibacteraceae</taxon>
        <taxon>Zhongshania</taxon>
    </lineage>
</organism>
<dbReference type="Proteomes" id="UP000439591">
    <property type="component" value="Unassembled WGS sequence"/>
</dbReference>
<feature type="compositionally biased region" description="Polar residues" evidence="1">
    <location>
        <begin position="7"/>
        <end position="23"/>
    </location>
</feature>
<feature type="transmembrane region" description="Helical" evidence="2">
    <location>
        <begin position="127"/>
        <end position="149"/>
    </location>
</feature>
<feature type="transmembrane region" description="Helical" evidence="2">
    <location>
        <begin position="71"/>
        <end position="92"/>
    </location>
</feature>
<keyword evidence="5" id="KW-1185">Reference proteome</keyword>